<reference evidence="5" key="1">
    <citation type="submission" date="2018-05" db="EMBL/GenBank/DDBJ databases">
        <title>Ignatzschineria dubaiensis sp. nov., isolated from necrotic foot tissues of dromedaries (Camelus dromedarius) and associated maggots in Dubai, United Arab Emirates.</title>
        <authorList>
            <person name="Tsang C.C."/>
            <person name="Tang J.Y.M."/>
            <person name="Fong J.Y.H."/>
            <person name="Kinne J."/>
            <person name="Lee H.H."/>
            <person name="Joseph M."/>
            <person name="Jose S."/>
            <person name="Schuster R.K."/>
            <person name="Tang Y."/>
            <person name="Sivakumar S."/>
            <person name="Chen J.H.K."/>
            <person name="Teng J.L.L."/>
            <person name="Lau S.K.P."/>
            <person name="Wernery U."/>
            <person name="Woo P.C.Y."/>
        </authorList>
    </citation>
    <scope>NUCLEOTIDE SEQUENCE [LARGE SCALE GENOMIC DNA]</scope>
    <source>
        <strain evidence="5">KCTC 22644</strain>
    </source>
</reference>
<dbReference type="InterPro" id="IPR005546">
    <property type="entry name" value="Autotransporte_beta"/>
</dbReference>
<protein>
    <recommendedName>
        <fullName evidence="3">Autotransporter domain-containing protein</fullName>
    </recommendedName>
</protein>
<feature type="domain" description="Autotransporter" evidence="3">
    <location>
        <begin position="1179"/>
        <end position="1449"/>
    </location>
</feature>
<dbReference type="NCBIfam" id="TIGR01414">
    <property type="entry name" value="autotrans_barl"/>
    <property type="match status" value="1"/>
</dbReference>
<dbReference type="InterPro" id="IPR006315">
    <property type="entry name" value="OM_autotransptr_brl_dom"/>
</dbReference>
<dbReference type="Gene3D" id="2.160.20.20">
    <property type="match status" value="1"/>
</dbReference>
<name>A0A2U2AGP2_9GAMM</name>
<accession>A0A2U2AGP2</accession>
<dbReference type="InterPro" id="IPR024973">
    <property type="entry name" value="ESPR"/>
</dbReference>
<feature type="region of interest" description="Disordered" evidence="2">
    <location>
        <begin position="1116"/>
        <end position="1148"/>
    </location>
</feature>
<proteinExistence type="predicted"/>
<dbReference type="Gene3D" id="2.40.128.130">
    <property type="entry name" value="Autotransporter beta-domain"/>
    <property type="match status" value="1"/>
</dbReference>
<comment type="caution">
    <text evidence="4">The sequence shown here is derived from an EMBL/GenBank/DDBJ whole genome shotgun (WGS) entry which is preliminary data.</text>
</comment>
<evidence type="ECO:0000313" key="4">
    <source>
        <dbReference type="EMBL" id="PWD81823.1"/>
    </source>
</evidence>
<dbReference type="PROSITE" id="PS51208">
    <property type="entry name" value="AUTOTRANSPORTER"/>
    <property type="match status" value="1"/>
</dbReference>
<dbReference type="OrthoDB" id="6053567at2"/>
<feature type="region of interest" description="Disordered" evidence="2">
    <location>
        <begin position="613"/>
        <end position="635"/>
    </location>
</feature>
<dbReference type="SUPFAM" id="SSF51126">
    <property type="entry name" value="Pectin lyase-like"/>
    <property type="match status" value="1"/>
</dbReference>
<sequence>MNRVFKVVWNKSMNRWDVTSEIGSSRKKAKRSTMSKVAVSVIAGALALGGVAMAEVSAQDQALINLTVTKIGDDGTPTIGSGKVEKLEVNDGENGLKFSSQYAAGGVSVANKIDNNTGKITLDEGGDYSLTTKDVDIKKVAFEGDRGLTINSANLNRTISIGEMTGDKIQLTLEGNAAVKNVNDGTSVAQDKQLGTAKLTADVGDTKAPAAAEINISGFNKVETKSITAKGSDTALTFSKNNTVDVKGDITVTEAKADAVKFENINTLNTGALSVAATAKAENALKIENVAKGDIKSISLTGGAQGKIDNTNLEDASNIKIGDVTVGAKDDKAVSSLTAKGKDLTLTMSNVSVKGGVDAAPGSAVVLAELNVGTAAATPIKSLTMGNLDVVDGKAEIYANNLTAKDVTVGGSLAAADKATISSGAISNMADVQSTLTITNAKDATIDSLNLVAGETSKTTTNTENNQDETSSKVTVNAGLGGKATVTDSKLTVNNDVNVKNGGVLDVQGKASGVVLNIKGDLNVDGEFVKDAQVVGVGKVDKDDNLGPASTVTFAGVAPKPLPEGGINEGGTVPQNAVVTANNVSITGGAALEVGKYADLTAKEITVDGHGLKATAEGKPTHTSTLTVGGDGGKDGSDPLHATSTLTAESIAVSNGAQFEVGTAHPEGNTNDEGTNTTTVTVDGDITLTNGAAMTVDKSAMTTKDEVTSLNITADKLVLTNGEVDGKKEGEKVAGDKSTVTLKGVDGDTKKLDLTSINEVVIDGGQIVNLDKAATVNMNAVTFTHADGGVFDVKDLTLNEGESSLAVGLDSAPKAKEVAEVDPAKLSINKLTINGGNTTLKAADLAKVEVAEKADDAKPAITSTFSTKMAGGKEHNAITVKDGGMLTLDGNANFEFVKPEVKPEVKAETEVKPVKPELQLTAGMDHTQAVLKVDSPITVQSGGALAGNGYVTTLNLENGSDLYVGNAFKNANLGNVEGEAEAATRTAEGATYGHLAVDTLKVTRGTANLHFSLAEGGNEADRLTILESADGKAKVFVSPVMSATLTGDAQGNVLLIDASAVANGGADNFNPTLAEPVSRGLYEYTLKPLSQEAPEGLEVAKLGEGPQWFLTSDWSEVEDGGEDTGVNPGPGEDNGNKPQPEPKPEAKPVHKYSVDANAYLANLVTSNRMFALSYEDREYLADGNGLWTSVGGSFGKFKGNITKDQIDSKVNYFTLRIGKDLVSTNEYTAGIMAAYGHASGHSDSNITGRRADNKVDGFALGAYGTYYFDEAGYVDAWAQYVHTRNKVERDGRPTEKYNANGLLASIEVGNAFKLSDTVTVVPQGQITYMGVKAKDHRAIDGVQYGSSRGNVQFRLGATLFANGVMNGGTPYVGVNYFHNTSNNKVKISDSLHKDSHDLSLTGGKNLFQLKVGSDFKIDNHSRIGGEVSHTFGKDSYRDTKVDVNYRYDF</sequence>
<dbReference type="SUPFAM" id="SSF103515">
    <property type="entry name" value="Autotransporter"/>
    <property type="match status" value="1"/>
</dbReference>
<dbReference type="EMBL" id="QEWQ01000001">
    <property type="protein sequence ID" value="PWD81823.1"/>
    <property type="molecule type" value="Genomic_DNA"/>
</dbReference>
<dbReference type="Proteomes" id="UP000245020">
    <property type="component" value="Unassembled WGS sequence"/>
</dbReference>
<dbReference type="RefSeq" id="WP_109188445.1">
    <property type="nucleotide sequence ID" value="NZ_BMYA01000001.1"/>
</dbReference>
<gene>
    <name evidence="4" type="ORF">DC083_01110</name>
</gene>
<dbReference type="Pfam" id="PF03797">
    <property type="entry name" value="Autotransporter"/>
    <property type="match status" value="1"/>
</dbReference>
<evidence type="ECO:0000313" key="5">
    <source>
        <dbReference type="Proteomes" id="UP000245020"/>
    </source>
</evidence>
<keyword evidence="1" id="KW-0843">Virulence</keyword>
<dbReference type="SMART" id="SM00869">
    <property type="entry name" value="Autotransporter"/>
    <property type="match status" value="1"/>
</dbReference>
<dbReference type="InterPro" id="IPR011050">
    <property type="entry name" value="Pectin_lyase_fold/virulence"/>
</dbReference>
<dbReference type="Pfam" id="PF13018">
    <property type="entry name" value="ESPR"/>
    <property type="match status" value="1"/>
</dbReference>
<dbReference type="InterPro" id="IPR036709">
    <property type="entry name" value="Autotransporte_beta_dom_sf"/>
</dbReference>
<dbReference type="GO" id="GO:0019867">
    <property type="term" value="C:outer membrane"/>
    <property type="evidence" value="ECO:0007669"/>
    <property type="project" value="InterPro"/>
</dbReference>
<organism evidence="4 5">
    <name type="scientific">Ignatzschineria ureiclastica</name>
    <dbReference type="NCBI Taxonomy" id="472582"/>
    <lineage>
        <taxon>Bacteria</taxon>
        <taxon>Pseudomonadati</taxon>
        <taxon>Pseudomonadota</taxon>
        <taxon>Gammaproteobacteria</taxon>
        <taxon>Cardiobacteriales</taxon>
        <taxon>Ignatzschineriaceae</taxon>
        <taxon>Ignatzschineria</taxon>
    </lineage>
</organism>
<evidence type="ECO:0000259" key="3">
    <source>
        <dbReference type="PROSITE" id="PS51208"/>
    </source>
</evidence>
<evidence type="ECO:0000256" key="1">
    <source>
        <dbReference type="ARBA" id="ARBA00023026"/>
    </source>
</evidence>
<keyword evidence="5" id="KW-1185">Reference proteome</keyword>
<dbReference type="InterPro" id="IPR012332">
    <property type="entry name" value="Autotransporter_pectin_lyase_C"/>
</dbReference>
<evidence type="ECO:0000256" key="2">
    <source>
        <dbReference type="SAM" id="MobiDB-lite"/>
    </source>
</evidence>